<sequence length="81" mass="9412">MDITQLMDQIGAERVNSFFMLVSRFGNDLPPTADVLLDIINSHFLDFSATRREIPLKFEDLKDFLICLKFIRDISLNNKYA</sequence>
<accession>Q5FYX2</accession>
<dbReference type="EMBL" id="AY873922">
    <property type="protein sequence ID" value="AAW67742.1"/>
    <property type="molecule type" value="Genomic_RNA"/>
</dbReference>
<proteinExistence type="predicted"/>
<organism evidence="2">
    <name type="scientific">Blackberry yellow vein-associated virus</name>
    <dbReference type="NCBI Taxonomy" id="404196"/>
    <lineage>
        <taxon>Viruses</taxon>
        <taxon>Riboviria</taxon>
        <taxon>Orthornavirae</taxon>
        <taxon>Kitrinoviricota</taxon>
        <taxon>Alsuviricetes</taxon>
        <taxon>Martellivirales</taxon>
        <taxon>Closteroviridae</taxon>
        <taxon>Crinivirus</taxon>
        <taxon>Crinivirus rubi</taxon>
    </lineage>
</organism>
<name>Q5FYX2_9CLOS</name>
<evidence type="ECO:0000313" key="2">
    <source>
        <dbReference type="EMBL" id="AAW67744.1"/>
    </source>
</evidence>
<evidence type="ECO:0000313" key="1">
    <source>
        <dbReference type="EMBL" id="AAW67742.1"/>
    </source>
</evidence>
<dbReference type="EMBL" id="AY873923">
    <property type="protein sequence ID" value="AAW67744.1"/>
    <property type="molecule type" value="Genomic_RNA"/>
</dbReference>
<reference evidence="2" key="1">
    <citation type="journal article" date="2006" name="Plant Pathol.">
        <title>Yellow vein-affected blackberries and the presence of a novel Crinivirus.</title>
        <authorList>
            <person name="Susaimuthu J."/>
            <person name="Tzanetakis I.E."/>
            <person name="Gergerich R.C."/>
            <person name="Martin R.R."/>
        </authorList>
    </citation>
    <scope>NUCLEOTIDE SEQUENCE</scope>
    <source>
        <strain evidence="1">Chickasaw-Arkansas B</strain>
        <strain evidence="2">Navaho-HCRL</strain>
    </source>
</reference>
<protein>
    <submittedName>
        <fullName evidence="2">p9</fullName>
    </submittedName>
</protein>